<name>A0AAV7LA42_PLEWA</name>
<evidence type="ECO:0000256" key="1">
    <source>
        <dbReference type="SAM" id="MobiDB-lite"/>
    </source>
</evidence>
<proteinExistence type="predicted"/>
<evidence type="ECO:0000313" key="2">
    <source>
        <dbReference type="EMBL" id="KAJ1087862.1"/>
    </source>
</evidence>
<organism evidence="2 3">
    <name type="scientific">Pleurodeles waltl</name>
    <name type="common">Iberian ribbed newt</name>
    <dbReference type="NCBI Taxonomy" id="8319"/>
    <lineage>
        <taxon>Eukaryota</taxon>
        <taxon>Metazoa</taxon>
        <taxon>Chordata</taxon>
        <taxon>Craniata</taxon>
        <taxon>Vertebrata</taxon>
        <taxon>Euteleostomi</taxon>
        <taxon>Amphibia</taxon>
        <taxon>Batrachia</taxon>
        <taxon>Caudata</taxon>
        <taxon>Salamandroidea</taxon>
        <taxon>Salamandridae</taxon>
        <taxon>Pleurodelinae</taxon>
        <taxon>Pleurodeles</taxon>
    </lineage>
</organism>
<comment type="caution">
    <text evidence="2">The sequence shown here is derived from an EMBL/GenBank/DDBJ whole genome shotgun (WGS) entry which is preliminary data.</text>
</comment>
<dbReference type="EMBL" id="JANPWB010000015">
    <property type="protein sequence ID" value="KAJ1087862.1"/>
    <property type="molecule type" value="Genomic_DNA"/>
</dbReference>
<feature type="region of interest" description="Disordered" evidence="1">
    <location>
        <begin position="68"/>
        <end position="88"/>
    </location>
</feature>
<evidence type="ECO:0000313" key="3">
    <source>
        <dbReference type="Proteomes" id="UP001066276"/>
    </source>
</evidence>
<keyword evidence="3" id="KW-1185">Reference proteome</keyword>
<reference evidence="2" key="1">
    <citation type="journal article" date="2022" name="bioRxiv">
        <title>Sequencing and chromosome-scale assembly of the giantPleurodeles waltlgenome.</title>
        <authorList>
            <person name="Brown T."/>
            <person name="Elewa A."/>
            <person name="Iarovenko S."/>
            <person name="Subramanian E."/>
            <person name="Araus A.J."/>
            <person name="Petzold A."/>
            <person name="Susuki M."/>
            <person name="Suzuki K.-i.T."/>
            <person name="Hayashi T."/>
            <person name="Toyoda A."/>
            <person name="Oliveira C."/>
            <person name="Osipova E."/>
            <person name="Leigh N.D."/>
            <person name="Simon A."/>
            <person name="Yun M.H."/>
        </authorList>
    </citation>
    <scope>NUCLEOTIDE SEQUENCE</scope>
    <source>
        <strain evidence="2">20211129_DDA</strain>
        <tissue evidence="2">Liver</tissue>
    </source>
</reference>
<dbReference type="Proteomes" id="UP001066276">
    <property type="component" value="Chromosome 11"/>
</dbReference>
<accession>A0AAV7LA42</accession>
<protein>
    <submittedName>
        <fullName evidence="2">Uncharacterized protein</fullName>
    </submittedName>
</protein>
<gene>
    <name evidence="2" type="ORF">NDU88_001024</name>
</gene>
<sequence>MTTPCGAALYIRVVLYIRGCATIDTYDIAQHLLRHRTYALIVAGDIVALQEYRERQFGVYSEVTQALSEGEDAPRTGKAREERSLVRT</sequence>
<dbReference type="AlphaFoldDB" id="A0AAV7LA42"/>
<feature type="compositionally biased region" description="Basic and acidic residues" evidence="1">
    <location>
        <begin position="72"/>
        <end position="88"/>
    </location>
</feature>